<sequence length="349" mass="41501">MRAIDLIKVESKDIKWLSDNLKSGIITVDNSYQRKYIWQPKDQIALIETILLGYPIPEIYLWANDTNPDTGDTMYSIVDGQQRLTTIQMYLNDEFKLSKFGIDNEDADYLGKKFSELSKEHKQEFWRYQFSSRFINNIVSKEEIAKLFLRLNRTSTTLNPQELRNAEFNGLFLTLAEDISKHDFWNTYEVFTKIDIRRMQDIQFISTLLIFIRMGIEQDNSQRSINKAYDQFNENYPEAEQDKNIIFNILAIIDELVGGKDIFKSVLKRKGHLYFIFVLSYYVYKMKEIKEINLVSVSSKLEEFFTIYEENSPEKIDDLVEEYRFLSQEGSKKSHNRQRRYEILKSYCM</sequence>
<reference evidence="2 3" key="1">
    <citation type="submission" date="2018-01" db="EMBL/GenBank/DDBJ databases">
        <title>Whole genome sequencing of Histamine producing bacteria.</title>
        <authorList>
            <person name="Butler K."/>
        </authorList>
    </citation>
    <scope>NUCLEOTIDE SEQUENCE [LARGE SCALE GENOMIC DNA]</scope>
    <source>
        <strain evidence="2 3">NCIMB 13481</strain>
    </source>
</reference>
<dbReference type="EMBL" id="PYLW01000004">
    <property type="protein sequence ID" value="PSV98274.1"/>
    <property type="molecule type" value="Genomic_DNA"/>
</dbReference>
<protein>
    <recommendedName>
        <fullName evidence="1">GmrSD restriction endonucleases N-terminal domain-containing protein</fullName>
    </recommendedName>
</protein>
<gene>
    <name evidence="2" type="ORF">C9I88_06315</name>
</gene>
<comment type="caution">
    <text evidence="2">The sequence shown here is derived from an EMBL/GenBank/DDBJ whole genome shotgun (WGS) entry which is preliminary data.</text>
</comment>
<dbReference type="Pfam" id="PF03235">
    <property type="entry name" value="GmrSD_N"/>
    <property type="match status" value="1"/>
</dbReference>
<accession>A0A2T3MNJ3</accession>
<organism evidence="2 3">
    <name type="scientific">Photobacterium iliopiscarium</name>
    <dbReference type="NCBI Taxonomy" id="56192"/>
    <lineage>
        <taxon>Bacteria</taxon>
        <taxon>Pseudomonadati</taxon>
        <taxon>Pseudomonadota</taxon>
        <taxon>Gammaproteobacteria</taxon>
        <taxon>Vibrionales</taxon>
        <taxon>Vibrionaceae</taxon>
        <taxon>Photobacterium</taxon>
    </lineage>
</organism>
<dbReference type="AlphaFoldDB" id="A0A2T3MNJ3"/>
<evidence type="ECO:0000313" key="2">
    <source>
        <dbReference type="EMBL" id="PSV98274.1"/>
    </source>
</evidence>
<dbReference type="InterPro" id="IPR004919">
    <property type="entry name" value="GmrSD_N"/>
</dbReference>
<dbReference type="Proteomes" id="UP000241954">
    <property type="component" value="Unassembled WGS sequence"/>
</dbReference>
<feature type="domain" description="GmrSD restriction endonucleases N-terminal" evidence="1">
    <location>
        <begin position="24"/>
        <end position="168"/>
    </location>
</feature>
<proteinExistence type="predicted"/>
<dbReference type="PANTHER" id="PTHR39639:SF1">
    <property type="entry name" value="DUF262 DOMAIN-CONTAINING PROTEIN"/>
    <property type="match status" value="1"/>
</dbReference>
<evidence type="ECO:0000259" key="1">
    <source>
        <dbReference type="Pfam" id="PF03235"/>
    </source>
</evidence>
<dbReference type="RefSeq" id="WP_107236979.1">
    <property type="nucleotide sequence ID" value="NZ_PYLW01000004.1"/>
</dbReference>
<evidence type="ECO:0000313" key="3">
    <source>
        <dbReference type="Proteomes" id="UP000241954"/>
    </source>
</evidence>
<name>A0A2T3MNJ3_9GAMM</name>
<dbReference type="PANTHER" id="PTHR39639">
    <property type="entry name" value="CHROMOSOME 16, WHOLE GENOME SHOTGUN SEQUENCE"/>
    <property type="match status" value="1"/>
</dbReference>